<accession>A0AC60P8J7</accession>
<protein>
    <submittedName>
        <fullName evidence="1">Uncharacterized protein</fullName>
    </submittedName>
</protein>
<dbReference type="EMBL" id="JABSTQ010011045">
    <property type="protein sequence ID" value="KAG0415686.1"/>
    <property type="molecule type" value="Genomic_DNA"/>
</dbReference>
<evidence type="ECO:0000313" key="1">
    <source>
        <dbReference type="EMBL" id="KAG0415686.1"/>
    </source>
</evidence>
<feature type="non-terminal residue" evidence="1">
    <location>
        <position position="1"/>
    </location>
</feature>
<dbReference type="Proteomes" id="UP000805193">
    <property type="component" value="Unassembled WGS sequence"/>
</dbReference>
<keyword evidence="2" id="KW-1185">Reference proteome</keyword>
<sequence>TVEVLLGSQARLPCDLGPRTSGVESEPSLIRWFRADASSSAGLQRQPLYTVERDAKK</sequence>
<proteinExistence type="predicted"/>
<name>A0AC60P8J7_IXOPE</name>
<gene>
    <name evidence="1" type="ORF">HPB47_007144</name>
</gene>
<comment type="caution">
    <text evidence="1">The sequence shown here is derived from an EMBL/GenBank/DDBJ whole genome shotgun (WGS) entry which is preliminary data.</text>
</comment>
<reference evidence="1 2" key="1">
    <citation type="journal article" date="2020" name="Cell">
        <title>Large-Scale Comparative Analyses of Tick Genomes Elucidate Their Genetic Diversity and Vector Capacities.</title>
        <authorList>
            <consortium name="Tick Genome and Microbiome Consortium (TIGMIC)"/>
            <person name="Jia N."/>
            <person name="Wang J."/>
            <person name="Shi W."/>
            <person name="Du L."/>
            <person name="Sun Y."/>
            <person name="Zhan W."/>
            <person name="Jiang J.F."/>
            <person name="Wang Q."/>
            <person name="Zhang B."/>
            <person name="Ji P."/>
            <person name="Bell-Sakyi L."/>
            <person name="Cui X.M."/>
            <person name="Yuan T.T."/>
            <person name="Jiang B.G."/>
            <person name="Yang W.F."/>
            <person name="Lam T.T."/>
            <person name="Chang Q.C."/>
            <person name="Ding S.J."/>
            <person name="Wang X.J."/>
            <person name="Zhu J.G."/>
            <person name="Ruan X.D."/>
            <person name="Zhao L."/>
            <person name="Wei J.T."/>
            <person name="Ye R.Z."/>
            <person name="Que T.C."/>
            <person name="Du C.H."/>
            <person name="Zhou Y.H."/>
            <person name="Cheng J.X."/>
            <person name="Dai P.F."/>
            <person name="Guo W.B."/>
            <person name="Han X.H."/>
            <person name="Huang E.J."/>
            <person name="Li L.F."/>
            <person name="Wei W."/>
            <person name="Gao Y.C."/>
            <person name="Liu J.Z."/>
            <person name="Shao H.Z."/>
            <person name="Wang X."/>
            <person name="Wang C.C."/>
            <person name="Yang T.C."/>
            <person name="Huo Q.B."/>
            <person name="Li W."/>
            <person name="Chen H.Y."/>
            <person name="Chen S.E."/>
            <person name="Zhou L.G."/>
            <person name="Ni X.B."/>
            <person name="Tian J.H."/>
            <person name="Sheng Y."/>
            <person name="Liu T."/>
            <person name="Pan Y.S."/>
            <person name="Xia L.Y."/>
            <person name="Li J."/>
            <person name="Zhao F."/>
            <person name="Cao W.C."/>
        </authorList>
    </citation>
    <scope>NUCLEOTIDE SEQUENCE [LARGE SCALE GENOMIC DNA]</scope>
    <source>
        <strain evidence="1">Iper-2018</strain>
    </source>
</reference>
<feature type="non-terminal residue" evidence="1">
    <location>
        <position position="57"/>
    </location>
</feature>
<evidence type="ECO:0000313" key="2">
    <source>
        <dbReference type="Proteomes" id="UP000805193"/>
    </source>
</evidence>
<organism evidence="1 2">
    <name type="scientific">Ixodes persulcatus</name>
    <name type="common">Taiga tick</name>
    <dbReference type="NCBI Taxonomy" id="34615"/>
    <lineage>
        <taxon>Eukaryota</taxon>
        <taxon>Metazoa</taxon>
        <taxon>Ecdysozoa</taxon>
        <taxon>Arthropoda</taxon>
        <taxon>Chelicerata</taxon>
        <taxon>Arachnida</taxon>
        <taxon>Acari</taxon>
        <taxon>Parasitiformes</taxon>
        <taxon>Ixodida</taxon>
        <taxon>Ixodoidea</taxon>
        <taxon>Ixodidae</taxon>
        <taxon>Ixodinae</taxon>
        <taxon>Ixodes</taxon>
    </lineage>
</organism>